<evidence type="ECO:0000259" key="3">
    <source>
        <dbReference type="PROSITE" id="PS50238"/>
    </source>
</evidence>
<sequence length="659" mass="72650">MDSGNGFANFAKKFNEFGNQLGNNIRRVFNDDDDDNDNDSDENSGFGSQYGAGTAPRRMLSSSDDVLGLDAEAFREATILGNDGGELATYVNEKLVYEAGVDFDSRPMLVFAACRMLNPDVVDYDRLLNLILFRLDEYVESDYTVVLFAANVRYKPNLKWLFTAYRRLGRKYKKNLKALYIVHPSKWVQILMTAMNAVLSPKFAKKVQWIDTLSQLAYSVPIDQINIPPEVYQYNATKETEIKVPEHSAPASRFFGVPLERLMGVHGELGLPAPVADAVDYLYTHALQVQDLFRRSPPSSTLQNVRSQYESEGHVSVTYAVWGEHVAAAVLKTWCRELPQPIIPAHYYELIRQMPDPTEHQDQAAAYARDVVLPALADPPCVSLLLAALFGLLRATADNSRINNMTSTKLAAAWAPNFVRSSQPDVDITMCSVTRFTEAPVGSVSRRTADRSADRGEDTRAGNSNANISNDNQDAEYEDDDEDDDDVLDLGEQVNENRPNVVTLVKLMIDQYEVVFRPTLEAVEAQTKQTSQRSSIVPPPKPPRRQASTVKTAMPMAAEMAGSRAQLAQPAQASKEDIAALVEELGAIDLATGSNATAAHVPVSISVPEVSPARKKPVTAEDISRRLQAEQEVAAVRQADAAKASNDKGSEEIIIGDFV</sequence>
<evidence type="ECO:0000256" key="1">
    <source>
        <dbReference type="SAM" id="MobiDB-lite"/>
    </source>
</evidence>
<dbReference type="Pfam" id="PF13716">
    <property type="entry name" value="CRAL_TRIO_2"/>
    <property type="match status" value="1"/>
</dbReference>
<dbReference type="AlphaFoldDB" id="A0A9W8CIP0"/>
<dbReference type="Proteomes" id="UP001145021">
    <property type="component" value="Unassembled WGS sequence"/>
</dbReference>
<feature type="region of interest" description="Disordered" evidence="1">
    <location>
        <begin position="25"/>
        <end position="59"/>
    </location>
</feature>
<dbReference type="GO" id="GO:0005096">
    <property type="term" value="F:GTPase activator activity"/>
    <property type="evidence" value="ECO:0007669"/>
    <property type="project" value="TreeGrafter"/>
</dbReference>
<evidence type="ECO:0000313" key="5">
    <source>
        <dbReference type="Proteomes" id="UP001145021"/>
    </source>
</evidence>
<dbReference type="SUPFAM" id="SSF48350">
    <property type="entry name" value="GTPase activation domain, GAP"/>
    <property type="match status" value="1"/>
</dbReference>
<dbReference type="PROSITE" id="PS50238">
    <property type="entry name" value="RHOGAP"/>
    <property type="match status" value="1"/>
</dbReference>
<protein>
    <recommendedName>
        <fullName evidence="6">Rho GTPase activation protein</fullName>
    </recommendedName>
</protein>
<dbReference type="EMBL" id="JANBOH010000257">
    <property type="protein sequence ID" value="KAJ1643419.1"/>
    <property type="molecule type" value="Genomic_DNA"/>
</dbReference>
<feature type="domain" description="CRAL-TRIO" evidence="2">
    <location>
        <begin position="83"/>
        <end position="239"/>
    </location>
</feature>
<dbReference type="GO" id="GO:0007264">
    <property type="term" value="P:small GTPase-mediated signal transduction"/>
    <property type="evidence" value="ECO:0007669"/>
    <property type="project" value="TreeGrafter"/>
</dbReference>
<evidence type="ECO:0008006" key="6">
    <source>
        <dbReference type="Google" id="ProtNLM"/>
    </source>
</evidence>
<organism evidence="4 5">
    <name type="scientific">Coemansia asiatica</name>
    <dbReference type="NCBI Taxonomy" id="1052880"/>
    <lineage>
        <taxon>Eukaryota</taxon>
        <taxon>Fungi</taxon>
        <taxon>Fungi incertae sedis</taxon>
        <taxon>Zoopagomycota</taxon>
        <taxon>Kickxellomycotina</taxon>
        <taxon>Kickxellomycetes</taxon>
        <taxon>Kickxellales</taxon>
        <taxon>Kickxellaceae</taxon>
        <taxon>Coemansia</taxon>
    </lineage>
</organism>
<dbReference type="PANTHER" id="PTHR45808:SF2">
    <property type="entry name" value="RHO GTPASE-ACTIVATING PROTEIN 68F"/>
    <property type="match status" value="1"/>
</dbReference>
<feature type="compositionally biased region" description="Acidic residues" evidence="1">
    <location>
        <begin position="31"/>
        <end position="42"/>
    </location>
</feature>
<gene>
    <name evidence="4" type="ORF">LPJ64_004801</name>
</gene>
<dbReference type="Gene3D" id="1.10.555.10">
    <property type="entry name" value="Rho GTPase activation protein"/>
    <property type="match status" value="1"/>
</dbReference>
<dbReference type="SMART" id="SM00324">
    <property type="entry name" value="RhoGAP"/>
    <property type="match status" value="1"/>
</dbReference>
<dbReference type="InterPro" id="IPR008936">
    <property type="entry name" value="Rho_GTPase_activation_prot"/>
</dbReference>
<feature type="region of interest" description="Disordered" evidence="1">
    <location>
        <begin position="525"/>
        <end position="547"/>
    </location>
</feature>
<feature type="compositionally biased region" description="Polar residues" evidence="1">
    <location>
        <begin position="526"/>
        <end position="535"/>
    </location>
</feature>
<dbReference type="SUPFAM" id="SSF52087">
    <property type="entry name" value="CRAL/TRIO domain"/>
    <property type="match status" value="1"/>
</dbReference>
<dbReference type="InterPro" id="IPR000198">
    <property type="entry name" value="RhoGAP_dom"/>
</dbReference>
<evidence type="ECO:0000313" key="4">
    <source>
        <dbReference type="EMBL" id="KAJ1643419.1"/>
    </source>
</evidence>
<dbReference type="CDD" id="cd00170">
    <property type="entry name" value="SEC14"/>
    <property type="match status" value="1"/>
</dbReference>
<evidence type="ECO:0000259" key="2">
    <source>
        <dbReference type="PROSITE" id="PS50191"/>
    </source>
</evidence>
<dbReference type="SMART" id="SM00516">
    <property type="entry name" value="SEC14"/>
    <property type="match status" value="1"/>
</dbReference>
<feature type="compositionally biased region" description="Acidic residues" evidence="1">
    <location>
        <begin position="473"/>
        <end position="489"/>
    </location>
</feature>
<dbReference type="PROSITE" id="PS50191">
    <property type="entry name" value="CRAL_TRIO"/>
    <property type="match status" value="1"/>
</dbReference>
<feature type="compositionally biased region" description="Basic and acidic residues" evidence="1">
    <location>
        <begin position="447"/>
        <end position="460"/>
    </location>
</feature>
<reference evidence="4" key="1">
    <citation type="submission" date="2022-07" db="EMBL/GenBank/DDBJ databases">
        <title>Phylogenomic reconstructions and comparative analyses of Kickxellomycotina fungi.</title>
        <authorList>
            <person name="Reynolds N.K."/>
            <person name="Stajich J.E."/>
            <person name="Barry K."/>
            <person name="Grigoriev I.V."/>
            <person name="Crous P."/>
            <person name="Smith M.E."/>
        </authorList>
    </citation>
    <scope>NUCLEOTIDE SEQUENCE</scope>
    <source>
        <strain evidence="4">NBRC 105413</strain>
    </source>
</reference>
<name>A0A9W8CIP0_9FUNG</name>
<proteinExistence type="predicted"/>
<feature type="region of interest" description="Disordered" evidence="1">
    <location>
        <begin position="441"/>
        <end position="494"/>
    </location>
</feature>
<dbReference type="GO" id="GO:0005737">
    <property type="term" value="C:cytoplasm"/>
    <property type="evidence" value="ECO:0007669"/>
    <property type="project" value="TreeGrafter"/>
</dbReference>
<dbReference type="InterPro" id="IPR001251">
    <property type="entry name" value="CRAL-TRIO_dom"/>
</dbReference>
<dbReference type="Pfam" id="PF00620">
    <property type="entry name" value="RhoGAP"/>
    <property type="match status" value="1"/>
</dbReference>
<keyword evidence="5" id="KW-1185">Reference proteome</keyword>
<dbReference type="Gene3D" id="3.40.525.10">
    <property type="entry name" value="CRAL-TRIO lipid binding domain"/>
    <property type="match status" value="1"/>
</dbReference>
<comment type="caution">
    <text evidence="4">The sequence shown here is derived from an EMBL/GenBank/DDBJ whole genome shotgun (WGS) entry which is preliminary data.</text>
</comment>
<feature type="compositionally biased region" description="Polar residues" evidence="1">
    <location>
        <begin position="461"/>
        <end position="470"/>
    </location>
</feature>
<dbReference type="CDD" id="cd00159">
    <property type="entry name" value="RhoGAP"/>
    <property type="match status" value="1"/>
</dbReference>
<dbReference type="PANTHER" id="PTHR45808">
    <property type="entry name" value="RHO GTPASE-ACTIVATING PROTEIN 68F"/>
    <property type="match status" value="1"/>
</dbReference>
<dbReference type="InterPro" id="IPR036865">
    <property type="entry name" value="CRAL-TRIO_dom_sf"/>
</dbReference>
<feature type="domain" description="Rho-GAP" evidence="3">
    <location>
        <begin position="257"/>
        <end position="448"/>
    </location>
</feature>
<accession>A0A9W8CIP0</accession>